<keyword evidence="4" id="KW-0862">Zinc</keyword>
<evidence type="ECO:0000259" key="7">
    <source>
        <dbReference type="PROSITE" id="PS50157"/>
    </source>
</evidence>
<dbReference type="Gene3D" id="3.30.160.60">
    <property type="entry name" value="Classic Zinc Finger"/>
    <property type="match status" value="3"/>
</dbReference>
<reference evidence="8" key="3">
    <citation type="submission" date="2025-09" db="UniProtKB">
        <authorList>
            <consortium name="Ensembl"/>
        </authorList>
    </citation>
    <scope>IDENTIFICATION</scope>
</reference>
<keyword evidence="1" id="KW-0479">Metal-binding</keyword>
<keyword evidence="9" id="KW-1185">Reference proteome</keyword>
<protein>
    <recommendedName>
        <fullName evidence="7">C2H2-type domain-containing protein</fullName>
    </recommendedName>
</protein>
<dbReference type="AlphaFoldDB" id="A0AAR2JBN6"/>
<evidence type="ECO:0000256" key="4">
    <source>
        <dbReference type="ARBA" id="ARBA00022833"/>
    </source>
</evidence>
<feature type="region of interest" description="Disordered" evidence="6">
    <location>
        <begin position="29"/>
        <end position="58"/>
    </location>
</feature>
<keyword evidence="3 5" id="KW-0863">Zinc-finger</keyword>
<dbReference type="PANTHER" id="PTHR14003:SF19">
    <property type="entry name" value="YY2 TRANSCRIPTION FACTOR"/>
    <property type="match status" value="1"/>
</dbReference>
<accession>A0AAR2JBN6</accession>
<dbReference type="GO" id="GO:0008270">
    <property type="term" value="F:zinc ion binding"/>
    <property type="evidence" value="ECO:0007669"/>
    <property type="project" value="UniProtKB-KW"/>
</dbReference>
<proteinExistence type="predicted"/>
<keyword evidence="2" id="KW-0677">Repeat</keyword>
<dbReference type="GeneTree" id="ENSGT01150000286953"/>
<dbReference type="InterPro" id="IPR036236">
    <property type="entry name" value="Znf_C2H2_sf"/>
</dbReference>
<dbReference type="Ensembl" id="ENSPNAT00000080768.1">
    <property type="protein sequence ID" value="ENSPNAP00000049360.1"/>
    <property type="gene ID" value="ENSPNAG00000033534.1"/>
</dbReference>
<dbReference type="FunFam" id="3.30.160.60:FF:000912">
    <property type="entry name" value="Zinc finger protein 660"/>
    <property type="match status" value="1"/>
</dbReference>
<dbReference type="Pfam" id="PF00096">
    <property type="entry name" value="zf-C2H2"/>
    <property type="match status" value="3"/>
</dbReference>
<dbReference type="PROSITE" id="PS00028">
    <property type="entry name" value="ZINC_FINGER_C2H2_1"/>
    <property type="match status" value="3"/>
</dbReference>
<dbReference type="GO" id="GO:0000785">
    <property type="term" value="C:chromatin"/>
    <property type="evidence" value="ECO:0007669"/>
    <property type="project" value="TreeGrafter"/>
</dbReference>
<reference evidence="8" key="2">
    <citation type="submission" date="2025-08" db="UniProtKB">
        <authorList>
            <consortium name="Ensembl"/>
        </authorList>
    </citation>
    <scope>IDENTIFICATION</scope>
</reference>
<feature type="domain" description="C2H2-type" evidence="7">
    <location>
        <begin position="240"/>
        <end position="267"/>
    </location>
</feature>
<dbReference type="GO" id="GO:0005667">
    <property type="term" value="C:transcription regulator complex"/>
    <property type="evidence" value="ECO:0007669"/>
    <property type="project" value="TreeGrafter"/>
</dbReference>
<dbReference type="PANTHER" id="PTHR14003">
    <property type="entry name" value="TRANSCRIPTIONAL REPRESSOR PROTEIN YY"/>
    <property type="match status" value="1"/>
</dbReference>
<evidence type="ECO:0000256" key="2">
    <source>
        <dbReference type="ARBA" id="ARBA00022737"/>
    </source>
</evidence>
<evidence type="ECO:0000256" key="6">
    <source>
        <dbReference type="SAM" id="MobiDB-lite"/>
    </source>
</evidence>
<sequence length="280" mass="31460">VKTLNQPLPKPLGHSVRFNVLLYSNTAAAATPGRRNNPSSPSEPNEVQDLSLIDDGDDDNQDSEDIYFISAGFLGAPDVHPMPSGFERSDFTKIISSDGTVKHLILPSDDQLEFDEHCMPIEFIEGERPEAQSFGGQQEDLFLEAENTSSLGSAENLTYFDRFDLQEEPEREMELAKTPKFSCLECGKTFLRQSSLTLHKKTHKLHTGERPHRCSYCGRGFTQKGNLNTHERIHRGEKPFVCLTCGKRFTQKVNLNHHLGIHSGIRQSKTRKSAEKSQCT</sequence>
<feature type="domain" description="C2H2-type" evidence="7">
    <location>
        <begin position="212"/>
        <end position="239"/>
    </location>
</feature>
<reference evidence="8 9" key="1">
    <citation type="submission" date="2020-10" db="EMBL/GenBank/DDBJ databases">
        <title>Pygocentrus nattereri (red-bellied piranha) genome, fPygNat1, primary haplotype.</title>
        <authorList>
            <person name="Myers G."/>
            <person name="Meyer A."/>
            <person name="Karagic N."/>
            <person name="Pippel M."/>
            <person name="Winkler S."/>
            <person name="Tracey A."/>
            <person name="Wood J."/>
            <person name="Formenti G."/>
            <person name="Howe K."/>
            <person name="Fedrigo O."/>
            <person name="Jarvis E.D."/>
        </authorList>
    </citation>
    <scope>NUCLEOTIDE SEQUENCE [LARGE SCALE GENOMIC DNA]</scope>
</reference>
<organism evidence="8 9">
    <name type="scientific">Pygocentrus nattereri</name>
    <name type="common">Red-bellied piranha</name>
    <dbReference type="NCBI Taxonomy" id="42514"/>
    <lineage>
        <taxon>Eukaryota</taxon>
        <taxon>Metazoa</taxon>
        <taxon>Chordata</taxon>
        <taxon>Craniata</taxon>
        <taxon>Vertebrata</taxon>
        <taxon>Euteleostomi</taxon>
        <taxon>Actinopterygii</taxon>
        <taxon>Neopterygii</taxon>
        <taxon>Teleostei</taxon>
        <taxon>Ostariophysi</taxon>
        <taxon>Characiformes</taxon>
        <taxon>Characoidei</taxon>
        <taxon>Pygocentrus</taxon>
    </lineage>
</organism>
<evidence type="ECO:0000256" key="1">
    <source>
        <dbReference type="ARBA" id="ARBA00022723"/>
    </source>
</evidence>
<dbReference type="GO" id="GO:0000981">
    <property type="term" value="F:DNA-binding transcription factor activity, RNA polymerase II-specific"/>
    <property type="evidence" value="ECO:0007669"/>
    <property type="project" value="TreeGrafter"/>
</dbReference>
<dbReference type="Proteomes" id="UP001501920">
    <property type="component" value="Chromosome 1"/>
</dbReference>
<name>A0AAR2JBN6_PYGNA</name>
<evidence type="ECO:0000256" key="5">
    <source>
        <dbReference type="PROSITE-ProRule" id="PRU00042"/>
    </source>
</evidence>
<feature type="domain" description="C2H2-type" evidence="7">
    <location>
        <begin position="181"/>
        <end position="211"/>
    </location>
</feature>
<dbReference type="GO" id="GO:0000978">
    <property type="term" value="F:RNA polymerase II cis-regulatory region sequence-specific DNA binding"/>
    <property type="evidence" value="ECO:0007669"/>
    <property type="project" value="TreeGrafter"/>
</dbReference>
<dbReference type="SMART" id="SM00355">
    <property type="entry name" value="ZnF_C2H2"/>
    <property type="match status" value="3"/>
</dbReference>
<dbReference type="GO" id="GO:0031519">
    <property type="term" value="C:PcG protein complex"/>
    <property type="evidence" value="ECO:0007669"/>
    <property type="project" value="TreeGrafter"/>
</dbReference>
<feature type="compositionally biased region" description="Polar residues" evidence="6">
    <location>
        <begin position="29"/>
        <end position="45"/>
    </location>
</feature>
<evidence type="ECO:0000313" key="8">
    <source>
        <dbReference type="Ensembl" id="ENSPNAP00000049360.1"/>
    </source>
</evidence>
<evidence type="ECO:0000313" key="9">
    <source>
        <dbReference type="Proteomes" id="UP001501920"/>
    </source>
</evidence>
<dbReference type="InterPro" id="IPR013087">
    <property type="entry name" value="Znf_C2H2_type"/>
</dbReference>
<dbReference type="SUPFAM" id="SSF57667">
    <property type="entry name" value="beta-beta-alpha zinc fingers"/>
    <property type="match status" value="2"/>
</dbReference>
<evidence type="ECO:0000256" key="3">
    <source>
        <dbReference type="ARBA" id="ARBA00022771"/>
    </source>
</evidence>
<dbReference type="FunFam" id="3.30.160.60:FF:000100">
    <property type="entry name" value="Zinc finger 45-like"/>
    <property type="match status" value="1"/>
</dbReference>
<dbReference type="PROSITE" id="PS50157">
    <property type="entry name" value="ZINC_FINGER_C2H2_2"/>
    <property type="match status" value="3"/>
</dbReference>
<dbReference type="FunFam" id="3.30.160.60:FF:000110">
    <property type="entry name" value="Zinc finger protein-like"/>
    <property type="match status" value="1"/>
</dbReference>